<feature type="domain" description="Sieve element occlusion C-terminal" evidence="2">
    <location>
        <begin position="64"/>
        <end position="247"/>
    </location>
</feature>
<dbReference type="InterPro" id="IPR027944">
    <property type="entry name" value="SEO_C"/>
</dbReference>
<gene>
    <name evidence="3" type="ORF">NE237_007564</name>
</gene>
<comment type="caution">
    <text evidence="3">The sequence shown here is derived from an EMBL/GenBank/DDBJ whole genome shotgun (WGS) entry which is preliminary data.</text>
</comment>
<dbReference type="Pfam" id="PF14576">
    <property type="entry name" value="SEO_N"/>
    <property type="match status" value="1"/>
</dbReference>
<accession>A0A9Q0KPR1</accession>
<protein>
    <recommendedName>
        <fullName evidence="5">Sieve element occlusion C-terminal domain-containing protein</fullName>
    </recommendedName>
</protein>
<dbReference type="PANTHER" id="PTHR33232:SF20">
    <property type="entry name" value="PROTEIN SIEVE ELEMENT OCCLUSION B-LIKE"/>
    <property type="match status" value="1"/>
</dbReference>
<dbReference type="OrthoDB" id="1895250at2759"/>
<name>A0A9Q0KPR1_9MAGN</name>
<dbReference type="AlphaFoldDB" id="A0A9Q0KPR1"/>
<evidence type="ECO:0000259" key="2">
    <source>
        <dbReference type="Pfam" id="PF14577"/>
    </source>
</evidence>
<evidence type="ECO:0000313" key="4">
    <source>
        <dbReference type="Proteomes" id="UP001141806"/>
    </source>
</evidence>
<dbReference type="EMBL" id="JAMYWD010000004">
    <property type="protein sequence ID" value="KAJ4974390.1"/>
    <property type="molecule type" value="Genomic_DNA"/>
</dbReference>
<keyword evidence="4" id="KW-1185">Reference proteome</keyword>
<dbReference type="Proteomes" id="UP001141806">
    <property type="component" value="Unassembled WGS sequence"/>
</dbReference>
<evidence type="ECO:0008006" key="5">
    <source>
        <dbReference type="Google" id="ProtNLM"/>
    </source>
</evidence>
<dbReference type="InterPro" id="IPR039299">
    <property type="entry name" value="SEOA"/>
</dbReference>
<feature type="domain" description="Sieve element occlusion N-terminal" evidence="1">
    <location>
        <begin position="274"/>
        <end position="348"/>
    </location>
</feature>
<dbReference type="Pfam" id="PF14577">
    <property type="entry name" value="SEO_C"/>
    <property type="match status" value="1"/>
</dbReference>
<evidence type="ECO:0000313" key="3">
    <source>
        <dbReference type="EMBL" id="KAJ4974390.1"/>
    </source>
</evidence>
<organism evidence="3 4">
    <name type="scientific">Protea cynaroides</name>
    <dbReference type="NCBI Taxonomy" id="273540"/>
    <lineage>
        <taxon>Eukaryota</taxon>
        <taxon>Viridiplantae</taxon>
        <taxon>Streptophyta</taxon>
        <taxon>Embryophyta</taxon>
        <taxon>Tracheophyta</taxon>
        <taxon>Spermatophyta</taxon>
        <taxon>Magnoliopsida</taxon>
        <taxon>Proteales</taxon>
        <taxon>Proteaceae</taxon>
        <taxon>Protea</taxon>
    </lineage>
</organism>
<dbReference type="GO" id="GO:0010088">
    <property type="term" value="P:phloem development"/>
    <property type="evidence" value="ECO:0007669"/>
    <property type="project" value="InterPro"/>
</dbReference>
<sequence length="369" mass="43083">MRWYSVHRPSFIHPAVIKYIKEVWRFNKKPILVVLDPQGSVVSPNALDMMWVWGRLAFPFTSMTEEALWKEATWGLELLVHDIDQHVINWIMEERFICLYGGEDIEWIRKFTTTTRAVAQEAGIPFEMVYVGKSKHKDQVGRNISVITMEKLSHCWPDLTSIWFFWVRLESMWHSEMRLGSTIEKDHIMQEIMTMLTFDGSEQGWALISKGSTTMVKAKGDLFLECFQQYENVWKKFVDVKGEEAAEKKKESLRWWLKEEDEEPKKEKNHRLQATPLDTKSLYMRIQQHAIEGMLDELRHLIQKISCEISYKCSEGEDLDLTTVGLFKTLSSYSWDAKVVLALTAFAAPTESSGWCWISTVVITSWPKP</sequence>
<proteinExistence type="predicted"/>
<evidence type="ECO:0000259" key="1">
    <source>
        <dbReference type="Pfam" id="PF14576"/>
    </source>
</evidence>
<dbReference type="PANTHER" id="PTHR33232">
    <property type="entry name" value="PROTEIN SIEVE ELEMENT OCCLUSION B-LIKE"/>
    <property type="match status" value="1"/>
</dbReference>
<reference evidence="3" key="1">
    <citation type="journal article" date="2023" name="Plant J.">
        <title>The genome of the king protea, Protea cynaroides.</title>
        <authorList>
            <person name="Chang J."/>
            <person name="Duong T.A."/>
            <person name="Schoeman C."/>
            <person name="Ma X."/>
            <person name="Roodt D."/>
            <person name="Barker N."/>
            <person name="Li Z."/>
            <person name="Van de Peer Y."/>
            <person name="Mizrachi E."/>
        </authorList>
    </citation>
    <scope>NUCLEOTIDE SEQUENCE</scope>
    <source>
        <tissue evidence="3">Young leaves</tissue>
    </source>
</reference>
<dbReference type="InterPro" id="IPR027942">
    <property type="entry name" value="SEO_N"/>
</dbReference>